<dbReference type="OrthoDB" id="2135488at2759"/>
<dbReference type="AlphaFoldDB" id="A0A9P6TY88"/>
<accession>A0A9P6TY88</accession>
<sequence length="575" mass="64406">MFDNIIAQWSKLSSTVRLGILFSLICMKKAHQIQLKDRCQKIIDIACSDLDEWVRLVSQMLKDYPTEGTLRFNVEQFADQAQLGALMKNLQGHISRDGIKFHPREFAYLNDSVCKAGQGKDPQTNTFPPITGPSLQRHFGLKESHSSIHKDRAEKLRKMAEQVAPIGASPGNGLSSIGIGSSAGVAGAPTNASIGGNGSSGTASIQASGAPVPGAPPRAQKSSSGLFVSRKPAGSFLRPNAPRPMPLPRNPPSGQLPLRSPRLDTPTTPRLNQKSSRIQILDIDQGSEIMQNMQDAKRRREEAEAQAKEQKREQRAQEQEAKRQLDAERKAQTLREREEKKKEREEAKRQKEKQAQQKRDRVQEMEQQQEQERSRSRETRTVSNIDDGGESSHSAAGTKRSHPSSSRRASRDDDDYDQEQHQGSVMSPTTPTTSNINQDHEHKTSMTYTPNDEDTTYSNSYLLPEAHTQQLQQHQQPIVGPRDHPTLFQNTNLLTAEDRAYITAFLEGHPVIRPNGNETSYQIVMNQEQVQDPSGKIMYELILIEMNFETGEWRKIKRKRNKPHIPTPAATASVQ</sequence>
<feature type="compositionally biased region" description="Polar residues" evidence="1">
    <location>
        <begin position="445"/>
        <end position="457"/>
    </location>
</feature>
<keyword evidence="3" id="KW-0251">Elongation factor</keyword>
<protein>
    <submittedName>
        <fullName evidence="3">Negative elongation factor A</fullName>
    </submittedName>
</protein>
<feature type="compositionally biased region" description="Polar residues" evidence="1">
    <location>
        <begin position="197"/>
        <end position="207"/>
    </location>
</feature>
<dbReference type="Pfam" id="PF23553">
    <property type="entry name" value="NELF-A_N"/>
    <property type="match status" value="1"/>
</dbReference>
<evidence type="ECO:0000313" key="4">
    <source>
        <dbReference type="Proteomes" id="UP000726737"/>
    </source>
</evidence>
<proteinExistence type="predicted"/>
<keyword evidence="3" id="KW-0648">Protein biosynthesis</keyword>
<dbReference type="GO" id="GO:0003746">
    <property type="term" value="F:translation elongation factor activity"/>
    <property type="evidence" value="ECO:0007669"/>
    <property type="project" value="UniProtKB-KW"/>
</dbReference>
<gene>
    <name evidence="3" type="primary">WHSC2</name>
    <name evidence="3" type="ORF">BG011_007454</name>
</gene>
<dbReference type="Proteomes" id="UP000726737">
    <property type="component" value="Unassembled WGS sequence"/>
</dbReference>
<comment type="caution">
    <text evidence="3">The sequence shown here is derived from an EMBL/GenBank/DDBJ whole genome shotgun (WGS) entry which is preliminary data.</text>
</comment>
<feature type="compositionally biased region" description="Basic and acidic residues" evidence="1">
    <location>
        <begin position="295"/>
        <end position="380"/>
    </location>
</feature>
<feature type="compositionally biased region" description="Polar residues" evidence="1">
    <location>
        <begin position="265"/>
        <end position="278"/>
    </location>
</feature>
<feature type="compositionally biased region" description="Pro residues" evidence="1">
    <location>
        <begin position="241"/>
        <end position="251"/>
    </location>
</feature>
<dbReference type="EMBL" id="JAAAJA010000577">
    <property type="protein sequence ID" value="KAG0251666.1"/>
    <property type="molecule type" value="Genomic_DNA"/>
</dbReference>
<name>A0A9P6TY88_9FUNG</name>
<feature type="compositionally biased region" description="Polar residues" evidence="1">
    <location>
        <begin position="421"/>
        <end position="437"/>
    </location>
</feature>
<feature type="domain" description="NELF-A N-terminal" evidence="2">
    <location>
        <begin position="2"/>
        <end position="111"/>
    </location>
</feature>
<dbReference type="InterPro" id="IPR056557">
    <property type="entry name" value="NELF-A_N"/>
</dbReference>
<keyword evidence="4" id="KW-1185">Reference proteome</keyword>
<evidence type="ECO:0000256" key="1">
    <source>
        <dbReference type="SAM" id="MobiDB-lite"/>
    </source>
</evidence>
<evidence type="ECO:0000313" key="3">
    <source>
        <dbReference type="EMBL" id="KAG0251666.1"/>
    </source>
</evidence>
<feature type="region of interest" description="Disordered" evidence="1">
    <location>
        <begin position="197"/>
        <end position="457"/>
    </location>
</feature>
<organism evidence="3 4">
    <name type="scientific">Mortierella polycephala</name>
    <dbReference type="NCBI Taxonomy" id="41804"/>
    <lineage>
        <taxon>Eukaryota</taxon>
        <taxon>Fungi</taxon>
        <taxon>Fungi incertae sedis</taxon>
        <taxon>Mucoromycota</taxon>
        <taxon>Mortierellomycotina</taxon>
        <taxon>Mortierellomycetes</taxon>
        <taxon>Mortierellales</taxon>
        <taxon>Mortierellaceae</taxon>
        <taxon>Mortierella</taxon>
    </lineage>
</organism>
<reference evidence="3" key="1">
    <citation type="journal article" date="2020" name="Fungal Divers.">
        <title>Resolving the Mortierellaceae phylogeny through synthesis of multi-gene phylogenetics and phylogenomics.</title>
        <authorList>
            <person name="Vandepol N."/>
            <person name="Liber J."/>
            <person name="Desiro A."/>
            <person name="Na H."/>
            <person name="Kennedy M."/>
            <person name="Barry K."/>
            <person name="Grigoriev I.V."/>
            <person name="Miller A.N."/>
            <person name="O'Donnell K."/>
            <person name="Stajich J.E."/>
            <person name="Bonito G."/>
        </authorList>
    </citation>
    <scope>NUCLEOTIDE SEQUENCE</scope>
    <source>
        <strain evidence="3">KOD948</strain>
    </source>
</reference>
<evidence type="ECO:0000259" key="2">
    <source>
        <dbReference type="Pfam" id="PF23553"/>
    </source>
</evidence>